<reference evidence="9" key="1">
    <citation type="submission" date="2020-07" db="EMBL/GenBank/DDBJ databases">
        <title>Clarias magur genome sequencing, assembly and annotation.</title>
        <authorList>
            <person name="Kushwaha B."/>
            <person name="Kumar R."/>
            <person name="Das P."/>
            <person name="Joshi C.G."/>
            <person name="Kumar D."/>
            <person name="Nagpure N.S."/>
            <person name="Pandey M."/>
            <person name="Agarwal S."/>
            <person name="Srivastava S."/>
            <person name="Singh M."/>
            <person name="Sahoo L."/>
            <person name="Jayasankar P."/>
            <person name="Meher P.K."/>
            <person name="Koringa P.G."/>
            <person name="Iquebal M.A."/>
            <person name="Das S.P."/>
            <person name="Bit A."/>
            <person name="Patnaik S."/>
            <person name="Patel N."/>
            <person name="Shah T.M."/>
            <person name="Hinsu A."/>
            <person name="Jena J.K."/>
        </authorList>
    </citation>
    <scope>NUCLEOTIDE SEQUENCE</scope>
    <source>
        <strain evidence="9">CIFAMagur01</strain>
        <tissue evidence="9">Testis</tissue>
    </source>
</reference>
<evidence type="ECO:0000256" key="5">
    <source>
        <dbReference type="ARBA" id="ARBA00022989"/>
    </source>
</evidence>
<dbReference type="Pfam" id="PF00059">
    <property type="entry name" value="Lectin_C"/>
    <property type="match status" value="1"/>
</dbReference>
<evidence type="ECO:0000259" key="8">
    <source>
        <dbReference type="PROSITE" id="PS50041"/>
    </source>
</evidence>
<sequence length="150" mass="16771">MEMFIQRAPGAEGDFWIGLRRKQGYKESGAADCSSQYYWLDHSQATYRNWQLNKPSCGTGQCVALYYNLRAPASLFKWSDFGCKSKNNFICKYAEEISVVPTPVLNSTARSVSFSDEAINVSYILLATVPALLLIILAGSGVLCYRVMTR</sequence>
<dbReference type="AlphaFoldDB" id="A0A8J4UH63"/>
<evidence type="ECO:0000313" key="9">
    <source>
        <dbReference type="EMBL" id="KAF5899859.1"/>
    </source>
</evidence>
<dbReference type="EMBL" id="QNUK01000153">
    <property type="protein sequence ID" value="KAF5899859.1"/>
    <property type="molecule type" value="Genomic_DNA"/>
</dbReference>
<dbReference type="GO" id="GO:0030246">
    <property type="term" value="F:carbohydrate binding"/>
    <property type="evidence" value="ECO:0007669"/>
    <property type="project" value="UniProtKB-KW"/>
</dbReference>
<name>A0A8J4UH63_CLAMG</name>
<dbReference type="InterPro" id="IPR016186">
    <property type="entry name" value="C-type_lectin-like/link_sf"/>
</dbReference>
<feature type="non-terminal residue" evidence="9">
    <location>
        <position position="1"/>
    </location>
</feature>
<keyword evidence="3" id="KW-0732">Signal</keyword>
<keyword evidence="2 7" id="KW-0812">Transmembrane</keyword>
<dbReference type="SUPFAM" id="SSF56436">
    <property type="entry name" value="C-type lectin-like"/>
    <property type="match status" value="1"/>
</dbReference>
<protein>
    <submittedName>
        <fullName evidence="9">Layilin-like isoform X2</fullName>
    </submittedName>
</protein>
<feature type="transmembrane region" description="Helical" evidence="7">
    <location>
        <begin position="123"/>
        <end position="145"/>
    </location>
</feature>
<evidence type="ECO:0000256" key="2">
    <source>
        <dbReference type="ARBA" id="ARBA00022692"/>
    </source>
</evidence>
<comment type="caution">
    <text evidence="9">The sequence shown here is derived from an EMBL/GenBank/DDBJ whole genome shotgun (WGS) entry which is preliminary data.</text>
</comment>
<dbReference type="Gene3D" id="3.10.100.10">
    <property type="entry name" value="Mannose-Binding Protein A, subunit A"/>
    <property type="match status" value="1"/>
</dbReference>
<dbReference type="OrthoDB" id="5797898at2759"/>
<evidence type="ECO:0000256" key="4">
    <source>
        <dbReference type="ARBA" id="ARBA00022734"/>
    </source>
</evidence>
<dbReference type="InterPro" id="IPR001304">
    <property type="entry name" value="C-type_lectin-like"/>
</dbReference>
<gene>
    <name evidence="9" type="ORF">DAT39_010420</name>
</gene>
<accession>A0A8J4UH63</accession>
<evidence type="ECO:0000256" key="6">
    <source>
        <dbReference type="ARBA" id="ARBA00023136"/>
    </source>
</evidence>
<comment type="subcellular location">
    <subcellularLocation>
        <location evidence="1">Membrane</location>
        <topology evidence="1">Single-pass type I membrane protein</topology>
    </subcellularLocation>
</comment>
<dbReference type="Proteomes" id="UP000727407">
    <property type="component" value="Unassembled WGS sequence"/>
</dbReference>
<keyword evidence="6 7" id="KW-0472">Membrane</keyword>
<dbReference type="GO" id="GO:0005540">
    <property type="term" value="F:hyaluronic acid binding"/>
    <property type="evidence" value="ECO:0007669"/>
    <property type="project" value="TreeGrafter"/>
</dbReference>
<evidence type="ECO:0000256" key="1">
    <source>
        <dbReference type="ARBA" id="ARBA00004479"/>
    </source>
</evidence>
<evidence type="ECO:0000256" key="7">
    <source>
        <dbReference type="SAM" id="Phobius"/>
    </source>
</evidence>
<keyword evidence="5 7" id="KW-1133">Transmembrane helix</keyword>
<evidence type="ECO:0000256" key="3">
    <source>
        <dbReference type="ARBA" id="ARBA00022729"/>
    </source>
</evidence>
<proteinExistence type="predicted"/>
<feature type="domain" description="C-type lectin" evidence="8">
    <location>
        <begin position="1"/>
        <end position="92"/>
    </location>
</feature>
<dbReference type="InterPro" id="IPR051505">
    <property type="entry name" value="C-type_lectin_domain"/>
</dbReference>
<keyword evidence="10" id="KW-1185">Reference proteome</keyword>
<organism evidence="9 10">
    <name type="scientific">Clarias magur</name>
    <name type="common">Asian catfish</name>
    <name type="synonym">Macropteronotus magur</name>
    <dbReference type="NCBI Taxonomy" id="1594786"/>
    <lineage>
        <taxon>Eukaryota</taxon>
        <taxon>Metazoa</taxon>
        <taxon>Chordata</taxon>
        <taxon>Craniata</taxon>
        <taxon>Vertebrata</taxon>
        <taxon>Euteleostomi</taxon>
        <taxon>Actinopterygii</taxon>
        <taxon>Neopterygii</taxon>
        <taxon>Teleostei</taxon>
        <taxon>Ostariophysi</taxon>
        <taxon>Siluriformes</taxon>
        <taxon>Clariidae</taxon>
        <taxon>Clarias</taxon>
    </lineage>
</organism>
<dbReference type="InterPro" id="IPR016187">
    <property type="entry name" value="CTDL_fold"/>
</dbReference>
<dbReference type="PROSITE" id="PS50041">
    <property type="entry name" value="C_TYPE_LECTIN_2"/>
    <property type="match status" value="1"/>
</dbReference>
<dbReference type="GO" id="GO:0016020">
    <property type="term" value="C:membrane"/>
    <property type="evidence" value="ECO:0007669"/>
    <property type="project" value="UniProtKB-SubCell"/>
</dbReference>
<evidence type="ECO:0000313" key="10">
    <source>
        <dbReference type="Proteomes" id="UP000727407"/>
    </source>
</evidence>
<dbReference type="PANTHER" id="PTHR14789:SF2">
    <property type="entry name" value="LAYILIN"/>
    <property type="match status" value="1"/>
</dbReference>
<dbReference type="PANTHER" id="PTHR14789">
    <property type="entry name" value="CHONDROLECTIN VARIANT CHODLFDELTAE"/>
    <property type="match status" value="1"/>
</dbReference>
<keyword evidence="4" id="KW-0430">Lectin</keyword>